<sequence>MVATHGIELGEQGREGVAARLGRLPVARSVLELLGVEVLLAAGAERHVLVELEPAVDPVGGGQRRREDGPDGESGRTPVLQVLRQDVGGGREQVRPHRGGGRAGELSTVGGELVARIAPGEVGVALLEADLCEGPHHGRPGECLGEEQHVGIGLVDGGDEPLPDPDRLGVGIVDAEDANPVRDPEANDPLDFGIQALGVVVEVQRVDVLVLLRWVLGVGDGAVGPRGEPLGMRRDPRVIGGGLQG</sequence>
<gene>
    <name evidence="2" type="ORF">UFOPK3402_00241</name>
</gene>
<protein>
    <submittedName>
        <fullName evidence="2">Unannotated protein</fullName>
    </submittedName>
</protein>
<dbReference type="EMBL" id="CAFBLS010000018">
    <property type="protein sequence ID" value="CAB4861662.1"/>
    <property type="molecule type" value="Genomic_DNA"/>
</dbReference>
<dbReference type="AlphaFoldDB" id="A0A6J7CSU4"/>
<name>A0A6J7CSU4_9ZZZZ</name>
<accession>A0A6J7CSU4</accession>
<evidence type="ECO:0000313" key="2">
    <source>
        <dbReference type="EMBL" id="CAB4861662.1"/>
    </source>
</evidence>
<organism evidence="2">
    <name type="scientific">freshwater metagenome</name>
    <dbReference type="NCBI Taxonomy" id="449393"/>
    <lineage>
        <taxon>unclassified sequences</taxon>
        <taxon>metagenomes</taxon>
        <taxon>ecological metagenomes</taxon>
    </lineage>
</organism>
<evidence type="ECO:0000256" key="1">
    <source>
        <dbReference type="SAM" id="MobiDB-lite"/>
    </source>
</evidence>
<reference evidence="2" key="1">
    <citation type="submission" date="2020-05" db="EMBL/GenBank/DDBJ databases">
        <authorList>
            <person name="Chiriac C."/>
            <person name="Salcher M."/>
            <person name="Ghai R."/>
            <person name="Kavagutti S V."/>
        </authorList>
    </citation>
    <scope>NUCLEOTIDE SEQUENCE</scope>
</reference>
<proteinExistence type="predicted"/>
<feature type="region of interest" description="Disordered" evidence="1">
    <location>
        <begin position="57"/>
        <end position="78"/>
    </location>
</feature>